<gene>
    <name evidence="1" type="ORF">IAC69_01595</name>
</gene>
<reference evidence="1" key="1">
    <citation type="submission" date="2020-10" db="EMBL/GenBank/DDBJ databases">
        <authorList>
            <person name="Gilroy R."/>
        </authorList>
    </citation>
    <scope>NUCLEOTIDE SEQUENCE</scope>
    <source>
        <strain evidence="1">8207</strain>
    </source>
</reference>
<accession>A0A9D9GVD8</accession>
<comment type="caution">
    <text evidence="1">The sequence shown here is derived from an EMBL/GenBank/DDBJ whole genome shotgun (WGS) entry which is preliminary data.</text>
</comment>
<name>A0A9D9GVD8_9PROT</name>
<dbReference type="AlphaFoldDB" id="A0A9D9GVD8"/>
<evidence type="ECO:0000313" key="1">
    <source>
        <dbReference type="EMBL" id="MBO8425153.1"/>
    </source>
</evidence>
<dbReference type="EMBL" id="JADINC010000025">
    <property type="protein sequence ID" value="MBO8425153.1"/>
    <property type="molecule type" value="Genomic_DNA"/>
</dbReference>
<protein>
    <submittedName>
        <fullName evidence="1">Uncharacterized protein</fullName>
    </submittedName>
</protein>
<proteinExistence type="predicted"/>
<evidence type="ECO:0000313" key="2">
    <source>
        <dbReference type="Proteomes" id="UP000823630"/>
    </source>
</evidence>
<organism evidence="1 2">
    <name type="scientific">Candidatus Enterousia avistercoris</name>
    <dbReference type="NCBI Taxonomy" id="2840788"/>
    <lineage>
        <taxon>Bacteria</taxon>
        <taxon>Pseudomonadati</taxon>
        <taxon>Pseudomonadota</taxon>
        <taxon>Alphaproteobacteria</taxon>
        <taxon>Candidatus Enterousia</taxon>
    </lineage>
</organism>
<sequence>MTDELFKDLNLLIKQNCISVQNSPTETSYMIPYENAMFYLDCQFSHTTDTNLYAQYELYFEEFLFDSEKYPLLGAKNKINNDAKKLHYLARQCSLKIIKQEQEAQKIGMLKNLGRVRQ</sequence>
<dbReference type="Proteomes" id="UP000823630">
    <property type="component" value="Unassembled WGS sequence"/>
</dbReference>
<reference evidence="1" key="2">
    <citation type="journal article" date="2021" name="PeerJ">
        <title>Extensive microbial diversity within the chicken gut microbiome revealed by metagenomics and culture.</title>
        <authorList>
            <person name="Gilroy R."/>
            <person name="Ravi A."/>
            <person name="Getino M."/>
            <person name="Pursley I."/>
            <person name="Horton D.L."/>
            <person name="Alikhan N.F."/>
            <person name="Baker D."/>
            <person name="Gharbi K."/>
            <person name="Hall N."/>
            <person name="Watson M."/>
            <person name="Adriaenssens E.M."/>
            <person name="Foster-Nyarko E."/>
            <person name="Jarju S."/>
            <person name="Secka A."/>
            <person name="Antonio M."/>
            <person name="Oren A."/>
            <person name="Chaudhuri R.R."/>
            <person name="La Ragione R."/>
            <person name="Hildebrand F."/>
            <person name="Pallen M.J."/>
        </authorList>
    </citation>
    <scope>NUCLEOTIDE SEQUENCE</scope>
    <source>
        <strain evidence="1">8207</strain>
    </source>
</reference>